<reference evidence="5" key="1">
    <citation type="journal article" date="2020" name="Nature">
        <title>Giant virus diversity and host interactions through global metagenomics.</title>
        <authorList>
            <person name="Schulz F."/>
            <person name="Roux S."/>
            <person name="Paez-Espino D."/>
            <person name="Jungbluth S."/>
            <person name="Walsh D.A."/>
            <person name="Denef V.J."/>
            <person name="McMahon K.D."/>
            <person name="Konstantinidis K.T."/>
            <person name="Eloe-Fadrosh E.A."/>
            <person name="Kyrpides N.C."/>
            <person name="Woyke T."/>
        </authorList>
    </citation>
    <scope>NUCLEOTIDE SEQUENCE</scope>
    <source>
        <strain evidence="5">GVMAG-M-3300021962-46</strain>
    </source>
</reference>
<dbReference type="GO" id="GO:0003899">
    <property type="term" value="F:DNA-directed RNA polymerase activity"/>
    <property type="evidence" value="ECO:0007669"/>
    <property type="project" value="InterPro"/>
</dbReference>
<dbReference type="PROSITE" id="PS51133">
    <property type="entry name" value="ZF_TFIIS_2"/>
    <property type="match status" value="1"/>
</dbReference>
<sequence>MTEIQCQDLEIGIYNYCIDYATEHQIPLCWSCDLFKELYIAKTKSLYANLNSKYSIKNKRLMKRLKENEFMPHELAMYRPENIYPEVWKGIIDRELLRTKAAYEPQATAMTDRYTCGKCKKNKCSYYELQTRSADEPMTMFINCLHCGHRWKM</sequence>
<dbReference type="PROSITE" id="PS00466">
    <property type="entry name" value="ZF_TFIIS_1"/>
    <property type="match status" value="1"/>
</dbReference>
<keyword evidence="1" id="KW-0479">Metal-binding</keyword>
<dbReference type="PANTHER" id="PTHR11239">
    <property type="entry name" value="DNA-DIRECTED RNA POLYMERASE"/>
    <property type="match status" value="1"/>
</dbReference>
<dbReference type="PANTHER" id="PTHR11239:SF12">
    <property type="entry name" value="DNA-DIRECTED RNA POLYMERASE III SUBUNIT RPC10"/>
    <property type="match status" value="1"/>
</dbReference>
<dbReference type="Gene3D" id="2.20.25.10">
    <property type="match status" value="1"/>
</dbReference>
<dbReference type="InterPro" id="IPR012164">
    <property type="entry name" value="Rpa12/Rpb9/Rpc10/TFS"/>
</dbReference>
<keyword evidence="3" id="KW-0862">Zinc</keyword>
<keyword evidence="2" id="KW-0863">Zinc-finger</keyword>
<dbReference type="CDD" id="cd13749">
    <property type="entry name" value="Zn-ribbon_TFIIS"/>
    <property type="match status" value="1"/>
</dbReference>
<feature type="domain" description="TFIIS-type" evidence="4">
    <location>
        <begin position="112"/>
        <end position="152"/>
    </location>
</feature>
<protein>
    <recommendedName>
        <fullName evidence="4">TFIIS-type domain-containing protein</fullName>
    </recommendedName>
</protein>
<name>A0A6C0CST6_9ZZZZ</name>
<dbReference type="SUPFAM" id="SSF57783">
    <property type="entry name" value="Zinc beta-ribbon"/>
    <property type="match status" value="1"/>
</dbReference>
<evidence type="ECO:0000256" key="2">
    <source>
        <dbReference type="ARBA" id="ARBA00022771"/>
    </source>
</evidence>
<dbReference type="Pfam" id="PF01096">
    <property type="entry name" value="Zn_ribbon_TFIIS"/>
    <property type="match status" value="1"/>
</dbReference>
<evidence type="ECO:0000313" key="5">
    <source>
        <dbReference type="EMBL" id="QHT07267.1"/>
    </source>
</evidence>
<dbReference type="GO" id="GO:0003676">
    <property type="term" value="F:nucleic acid binding"/>
    <property type="evidence" value="ECO:0007669"/>
    <property type="project" value="InterPro"/>
</dbReference>
<dbReference type="GO" id="GO:0008270">
    <property type="term" value="F:zinc ion binding"/>
    <property type="evidence" value="ECO:0007669"/>
    <property type="project" value="UniProtKB-KW"/>
</dbReference>
<dbReference type="SMART" id="SM00440">
    <property type="entry name" value="ZnF_C2C2"/>
    <property type="match status" value="1"/>
</dbReference>
<dbReference type="AlphaFoldDB" id="A0A6C0CST6"/>
<evidence type="ECO:0000256" key="3">
    <source>
        <dbReference type="ARBA" id="ARBA00022833"/>
    </source>
</evidence>
<evidence type="ECO:0000256" key="1">
    <source>
        <dbReference type="ARBA" id="ARBA00022723"/>
    </source>
</evidence>
<dbReference type="EMBL" id="MN739480">
    <property type="protein sequence ID" value="QHT07267.1"/>
    <property type="molecule type" value="Genomic_DNA"/>
</dbReference>
<dbReference type="GO" id="GO:0006386">
    <property type="term" value="P:termination of RNA polymerase III transcription"/>
    <property type="evidence" value="ECO:0007669"/>
    <property type="project" value="TreeGrafter"/>
</dbReference>
<accession>A0A6C0CST6</accession>
<dbReference type="GO" id="GO:0005666">
    <property type="term" value="C:RNA polymerase III complex"/>
    <property type="evidence" value="ECO:0007669"/>
    <property type="project" value="TreeGrafter"/>
</dbReference>
<proteinExistence type="predicted"/>
<organism evidence="5">
    <name type="scientific">viral metagenome</name>
    <dbReference type="NCBI Taxonomy" id="1070528"/>
    <lineage>
        <taxon>unclassified sequences</taxon>
        <taxon>metagenomes</taxon>
        <taxon>organismal metagenomes</taxon>
    </lineage>
</organism>
<evidence type="ECO:0000259" key="4">
    <source>
        <dbReference type="PROSITE" id="PS51133"/>
    </source>
</evidence>
<dbReference type="InterPro" id="IPR001222">
    <property type="entry name" value="Znf_TFIIS"/>
</dbReference>